<dbReference type="FunFam" id="3.40.605.10:FF:000026">
    <property type="entry name" value="Aldehyde dehydrogenase, putative"/>
    <property type="match status" value="1"/>
</dbReference>
<dbReference type="InterPro" id="IPR015590">
    <property type="entry name" value="Aldehyde_DH_dom"/>
</dbReference>
<dbReference type="AlphaFoldDB" id="A0A8H7UBJ7"/>
<evidence type="ECO:0000256" key="3">
    <source>
        <dbReference type="PROSITE-ProRule" id="PRU10007"/>
    </source>
</evidence>
<dbReference type="SUPFAM" id="SSF53720">
    <property type="entry name" value="ALDH-like"/>
    <property type="match status" value="1"/>
</dbReference>
<organism evidence="6 7">
    <name type="scientific">Umbelopsis vinacea</name>
    <dbReference type="NCBI Taxonomy" id="44442"/>
    <lineage>
        <taxon>Eukaryota</taxon>
        <taxon>Fungi</taxon>
        <taxon>Fungi incertae sedis</taxon>
        <taxon>Mucoromycota</taxon>
        <taxon>Mucoromycotina</taxon>
        <taxon>Umbelopsidomycetes</taxon>
        <taxon>Umbelopsidales</taxon>
        <taxon>Umbelopsidaceae</taxon>
        <taxon>Umbelopsis</taxon>
    </lineage>
</organism>
<sequence length="484" mass="52842">FTKTLTAVQRGLFINNEFVSGSSQIKVVNPSNGKVILEAEAAGKEEVDAAVFAADKAYKEVWSKTTPSHRRDLMLRLADLIERDQEEIAQIETIDGGKPITFTRSVDTKFLSECLRYFAGWADKLQGKVIETEGVLTMVRHEPIGVCAAIVPWNFPSLLLMTKLGPALATGNTIVAKSSEITPLSALKIAALAKEAGFPPGVINIITGYGETTGELLSRHKAVRKITFTGSTRAGRLVMKASAESNMKKVTLELGGKSPNIIFEDADIDKAVKWAYRGIYFHQGQVCTSGSRIYVQESIYDDFIKRFKEYVGYAPIGNPLADSTIHGPQASKTQYDRVMGYIEAGKQEGATVALGGARWGNEGYFIQPTIFTDVKEDMTIMKEEIFGPVVCVSKFKDRDEAIQLANNSDYGLAAAVFSQNLDTCLDVSEQIQSGIVWINCINMFDTATPFGGYKGSGFGREGGEYVLAEYTQVKAVKINRGAPV</sequence>
<dbReference type="InterPro" id="IPR029510">
    <property type="entry name" value="Ald_DH_CS_GLU"/>
</dbReference>
<evidence type="ECO:0000256" key="1">
    <source>
        <dbReference type="ARBA" id="ARBA00009986"/>
    </source>
</evidence>
<dbReference type="Pfam" id="PF00171">
    <property type="entry name" value="Aldedh"/>
    <property type="match status" value="1"/>
</dbReference>
<dbReference type="FunFam" id="3.40.309.10:FF:000012">
    <property type="entry name" value="Betaine aldehyde dehydrogenase"/>
    <property type="match status" value="1"/>
</dbReference>
<dbReference type="EMBL" id="JAEPRA010000017">
    <property type="protein sequence ID" value="KAG2173888.1"/>
    <property type="molecule type" value="Genomic_DNA"/>
</dbReference>
<dbReference type="InterPro" id="IPR016163">
    <property type="entry name" value="Ald_DH_C"/>
</dbReference>
<protein>
    <recommendedName>
        <fullName evidence="5">Aldehyde dehydrogenase domain-containing protein</fullName>
    </recommendedName>
</protein>
<accession>A0A8H7UBJ7</accession>
<name>A0A8H7UBJ7_9FUNG</name>
<dbReference type="FunFam" id="3.40.605.10:FF:000001">
    <property type="entry name" value="Aldehyde dehydrogenase 1"/>
    <property type="match status" value="1"/>
</dbReference>
<reference evidence="6" key="1">
    <citation type="submission" date="2020-12" db="EMBL/GenBank/DDBJ databases">
        <title>Metabolic potential, ecology and presence of endohyphal bacteria is reflected in genomic diversity of Mucoromycotina.</title>
        <authorList>
            <person name="Muszewska A."/>
            <person name="Okrasinska A."/>
            <person name="Steczkiewicz K."/>
            <person name="Drgas O."/>
            <person name="Orlowska M."/>
            <person name="Perlinska-Lenart U."/>
            <person name="Aleksandrzak-Piekarczyk T."/>
            <person name="Szatraj K."/>
            <person name="Zielenkiewicz U."/>
            <person name="Pilsyk S."/>
            <person name="Malc E."/>
            <person name="Mieczkowski P."/>
            <person name="Kruszewska J.S."/>
            <person name="Biernat P."/>
            <person name="Pawlowska J."/>
        </authorList>
    </citation>
    <scope>NUCLEOTIDE SEQUENCE</scope>
    <source>
        <strain evidence="6">WA0000051536</strain>
    </source>
</reference>
<dbReference type="GO" id="GO:0004030">
    <property type="term" value="F:aldehyde dehydrogenase [NAD(P)+] activity"/>
    <property type="evidence" value="ECO:0007669"/>
    <property type="project" value="UniProtKB-ARBA"/>
</dbReference>
<dbReference type="Gene3D" id="3.40.309.10">
    <property type="entry name" value="Aldehyde Dehydrogenase, Chain A, domain 2"/>
    <property type="match status" value="1"/>
</dbReference>
<evidence type="ECO:0000256" key="4">
    <source>
        <dbReference type="RuleBase" id="RU003345"/>
    </source>
</evidence>
<dbReference type="PROSITE" id="PS00687">
    <property type="entry name" value="ALDEHYDE_DEHYDR_GLU"/>
    <property type="match status" value="1"/>
</dbReference>
<keyword evidence="7" id="KW-1185">Reference proteome</keyword>
<dbReference type="InterPro" id="IPR016161">
    <property type="entry name" value="Ald_DH/histidinol_DH"/>
</dbReference>
<dbReference type="InterPro" id="IPR016162">
    <property type="entry name" value="Ald_DH_N"/>
</dbReference>
<evidence type="ECO:0000256" key="2">
    <source>
        <dbReference type="ARBA" id="ARBA00023002"/>
    </source>
</evidence>
<dbReference type="CDD" id="cd07091">
    <property type="entry name" value="ALDH_F1-2_Ald2-like"/>
    <property type="match status" value="1"/>
</dbReference>
<evidence type="ECO:0000313" key="7">
    <source>
        <dbReference type="Proteomes" id="UP000612746"/>
    </source>
</evidence>
<comment type="caution">
    <text evidence="6">The sequence shown here is derived from an EMBL/GenBank/DDBJ whole genome shotgun (WGS) entry which is preliminary data.</text>
</comment>
<feature type="active site" evidence="3">
    <location>
        <position position="253"/>
    </location>
</feature>
<dbReference type="Gene3D" id="3.40.605.10">
    <property type="entry name" value="Aldehyde Dehydrogenase, Chain A, domain 1"/>
    <property type="match status" value="1"/>
</dbReference>
<evidence type="ECO:0000259" key="5">
    <source>
        <dbReference type="Pfam" id="PF00171"/>
    </source>
</evidence>
<dbReference type="OrthoDB" id="310895at2759"/>
<feature type="domain" description="Aldehyde dehydrogenase" evidence="5">
    <location>
        <begin position="20"/>
        <end position="476"/>
    </location>
</feature>
<feature type="non-terminal residue" evidence="6">
    <location>
        <position position="1"/>
    </location>
</feature>
<evidence type="ECO:0000313" key="6">
    <source>
        <dbReference type="EMBL" id="KAG2173888.1"/>
    </source>
</evidence>
<comment type="similarity">
    <text evidence="1 4">Belongs to the aldehyde dehydrogenase family.</text>
</comment>
<gene>
    <name evidence="6" type="ORF">INT44_000001</name>
</gene>
<proteinExistence type="inferred from homology"/>
<dbReference type="PANTHER" id="PTHR11699">
    <property type="entry name" value="ALDEHYDE DEHYDROGENASE-RELATED"/>
    <property type="match status" value="1"/>
</dbReference>
<keyword evidence="2 4" id="KW-0560">Oxidoreductase</keyword>
<dbReference type="Proteomes" id="UP000612746">
    <property type="component" value="Unassembled WGS sequence"/>
</dbReference>